<dbReference type="SUPFAM" id="SSF51905">
    <property type="entry name" value="FAD/NAD(P)-binding domain"/>
    <property type="match status" value="1"/>
</dbReference>
<evidence type="ECO:0000313" key="9">
    <source>
        <dbReference type="Proteomes" id="UP001500897"/>
    </source>
</evidence>
<evidence type="ECO:0000256" key="1">
    <source>
        <dbReference type="ARBA" id="ARBA00001974"/>
    </source>
</evidence>
<sequence length="539" mass="56649">MTTADYVVVGAGSAGCVLADRLSADGSTVVLIEAGGPDRAAEISIPAAFPKLFGSAFDWAYSTTEQPGLDGRRIFFPRGRTLGGSSSLNAQIWTRGHRADFDGWAAAGATGWGWDRVLPYYQRAEGRVGESGRDGYGTEGPIPVDDLRDPSPATAAFLAACAGAGYPAVGDGETSARPGVGPVRVTQRNGRRWSAADAYLRPAQQRPQLTVVTGALVRRVLLEGRRAVGVEVSGPDGVQQITARREVVLSAGAVGSPQLLQLSGIGDPAELDRLGIPVEVALPAVGKNLSDHLYVPLAMSARQEISPGLDQHAEQALEYFRHRRGPLSSNLAEALVFLATEEGLPGPDVELVWMLVPFLDSGRGEAQNGVTLGVVLLQPEGRGSVRLQSADPAVAPLIDPGFLADADGRDLATTIAGVKAARQLLARPELDHVVGQPLLAGLHEADDRGLAELVRRHAETLYHPVGSCRMGADETSVVDPELRVRGTTGLRVVDASVMPVVPRGHTHAPTVMLAERAADLIRGLPEPPAVRGRALAGRA</sequence>
<dbReference type="InterPro" id="IPR012132">
    <property type="entry name" value="GMC_OxRdtase"/>
</dbReference>
<proteinExistence type="inferred from homology"/>
<evidence type="ECO:0000259" key="6">
    <source>
        <dbReference type="PROSITE" id="PS00623"/>
    </source>
</evidence>
<dbReference type="InterPro" id="IPR000172">
    <property type="entry name" value="GMC_OxRdtase_N"/>
</dbReference>
<dbReference type="PANTHER" id="PTHR11552">
    <property type="entry name" value="GLUCOSE-METHANOL-CHOLINE GMC OXIDOREDUCTASE"/>
    <property type="match status" value="1"/>
</dbReference>
<dbReference type="SUPFAM" id="SSF54373">
    <property type="entry name" value="FAD-linked reductases, C-terminal domain"/>
    <property type="match status" value="1"/>
</dbReference>
<comment type="caution">
    <text evidence="8">The sequence shown here is derived from an EMBL/GenBank/DDBJ whole genome shotgun (WGS) entry which is preliminary data.</text>
</comment>
<evidence type="ECO:0000256" key="3">
    <source>
        <dbReference type="ARBA" id="ARBA00022630"/>
    </source>
</evidence>
<protein>
    <submittedName>
        <fullName evidence="8">GMC family oxidoreductase N-terminal domain-containing protein</fullName>
    </submittedName>
</protein>
<dbReference type="InterPro" id="IPR007867">
    <property type="entry name" value="GMC_OxRtase_C"/>
</dbReference>
<gene>
    <name evidence="8" type="ORF">GCM10009759_63390</name>
</gene>
<feature type="domain" description="Glucose-methanol-choline oxidoreductase N-terminal" evidence="6">
    <location>
        <begin position="79"/>
        <end position="102"/>
    </location>
</feature>
<dbReference type="EMBL" id="BAAANS010000057">
    <property type="protein sequence ID" value="GAA2117200.1"/>
    <property type="molecule type" value="Genomic_DNA"/>
</dbReference>
<dbReference type="Pfam" id="PF00732">
    <property type="entry name" value="GMC_oxred_N"/>
    <property type="match status" value="1"/>
</dbReference>
<keyword evidence="4 5" id="KW-0274">FAD</keyword>
<dbReference type="InterPro" id="IPR036188">
    <property type="entry name" value="FAD/NAD-bd_sf"/>
</dbReference>
<dbReference type="Gene3D" id="3.30.560.10">
    <property type="entry name" value="Glucose Oxidase, domain 3"/>
    <property type="match status" value="1"/>
</dbReference>
<dbReference type="PROSITE" id="PS00624">
    <property type="entry name" value="GMC_OXRED_2"/>
    <property type="match status" value="1"/>
</dbReference>
<dbReference type="PIRSF" id="PIRSF000137">
    <property type="entry name" value="Alcohol_oxidase"/>
    <property type="match status" value="1"/>
</dbReference>
<evidence type="ECO:0000313" key="8">
    <source>
        <dbReference type="EMBL" id="GAA2117200.1"/>
    </source>
</evidence>
<keyword evidence="9" id="KW-1185">Reference proteome</keyword>
<evidence type="ECO:0000256" key="2">
    <source>
        <dbReference type="ARBA" id="ARBA00010790"/>
    </source>
</evidence>
<reference evidence="9" key="1">
    <citation type="journal article" date="2019" name="Int. J. Syst. Evol. Microbiol.">
        <title>The Global Catalogue of Microorganisms (GCM) 10K type strain sequencing project: providing services to taxonomists for standard genome sequencing and annotation.</title>
        <authorList>
            <consortium name="The Broad Institute Genomics Platform"/>
            <consortium name="The Broad Institute Genome Sequencing Center for Infectious Disease"/>
            <person name="Wu L."/>
            <person name="Ma J."/>
        </authorList>
    </citation>
    <scope>NUCLEOTIDE SEQUENCE [LARGE SCALE GENOMIC DNA]</scope>
    <source>
        <strain evidence="9">JCM 14559</strain>
    </source>
</reference>
<comment type="similarity">
    <text evidence="2 5">Belongs to the GMC oxidoreductase family.</text>
</comment>
<dbReference type="PANTHER" id="PTHR11552:SF147">
    <property type="entry name" value="CHOLINE DEHYDROGENASE, MITOCHONDRIAL"/>
    <property type="match status" value="1"/>
</dbReference>
<evidence type="ECO:0000259" key="7">
    <source>
        <dbReference type="PROSITE" id="PS00624"/>
    </source>
</evidence>
<accession>A0ABP5JLN8</accession>
<feature type="domain" description="Glucose-methanol-choline oxidoreductase N-terminal" evidence="7">
    <location>
        <begin position="252"/>
        <end position="266"/>
    </location>
</feature>
<dbReference type="RefSeq" id="WP_344557130.1">
    <property type="nucleotide sequence ID" value="NZ_BAAANS010000057.1"/>
</dbReference>
<keyword evidence="3 5" id="KW-0285">Flavoprotein</keyword>
<dbReference type="Gene3D" id="3.50.50.60">
    <property type="entry name" value="FAD/NAD(P)-binding domain"/>
    <property type="match status" value="1"/>
</dbReference>
<name>A0ABP5JLN8_9ACTN</name>
<organism evidence="8 9">
    <name type="scientific">Kitasatospora saccharophila</name>
    <dbReference type="NCBI Taxonomy" id="407973"/>
    <lineage>
        <taxon>Bacteria</taxon>
        <taxon>Bacillati</taxon>
        <taxon>Actinomycetota</taxon>
        <taxon>Actinomycetes</taxon>
        <taxon>Kitasatosporales</taxon>
        <taxon>Streptomycetaceae</taxon>
        <taxon>Kitasatospora</taxon>
    </lineage>
</organism>
<dbReference type="PROSITE" id="PS00623">
    <property type="entry name" value="GMC_OXRED_1"/>
    <property type="match status" value="1"/>
</dbReference>
<comment type="cofactor">
    <cofactor evidence="1">
        <name>FAD</name>
        <dbReference type="ChEBI" id="CHEBI:57692"/>
    </cofactor>
</comment>
<evidence type="ECO:0000256" key="5">
    <source>
        <dbReference type="RuleBase" id="RU003968"/>
    </source>
</evidence>
<evidence type="ECO:0000256" key="4">
    <source>
        <dbReference type="ARBA" id="ARBA00022827"/>
    </source>
</evidence>
<dbReference type="Proteomes" id="UP001500897">
    <property type="component" value="Unassembled WGS sequence"/>
</dbReference>
<dbReference type="Pfam" id="PF05199">
    <property type="entry name" value="GMC_oxred_C"/>
    <property type="match status" value="1"/>
</dbReference>